<sequence length="204" mass="22601">MARRGRSHTTGPTRNAPNNRTQERRSQSPPQGGETQNDGAHLLNDNEVQLELQRLRAELQAANSALSAAERDRAAAAAVARQRERPVLIEKPKGCAGGGKKGYNLRKEMALEDDKPTYSFILAAVRVLCHSARIDTQLQFKRQPADKLGNIYASARELHPYLAQFKYDWATADMVKQYLHSCRSAEKKRAKGIAAARVAAQPDV</sequence>
<evidence type="ECO:0000256" key="1">
    <source>
        <dbReference type="SAM" id="Coils"/>
    </source>
</evidence>
<feature type="region of interest" description="Disordered" evidence="2">
    <location>
        <begin position="1"/>
        <end position="40"/>
    </location>
</feature>
<protein>
    <submittedName>
        <fullName evidence="3">Uncharacterized protein</fullName>
    </submittedName>
</protein>
<dbReference type="AlphaFoldDB" id="A0AAW0GBX7"/>
<organism evidence="3 4">
    <name type="scientific">Cerrena zonata</name>
    <dbReference type="NCBI Taxonomy" id="2478898"/>
    <lineage>
        <taxon>Eukaryota</taxon>
        <taxon>Fungi</taxon>
        <taxon>Dikarya</taxon>
        <taxon>Basidiomycota</taxon>
        <taxon>Agaricomycotina</taxon>
        <taxon>Agaricomycetes</taxon>
        <taxon>Polyporales</taxon>
        <taxon>Cerrenaceae</taxon>
        <taxon>Cerrena</taxon>
    </lineage>
</organism>
<accession>A0AAW0GBX7</accession>
<name>A0AAW0GBX7_9APHY</name>
<evidence type="ECO:0000313" key="4">
    <source>
        <dbReference type="Proteomes" id="UP001385951"/>
    </source>
</evidence>
<dbReference type="EMBL" id="JASBNA010000007">
    <property type="protein sequence ID" value="KAK7689947.1"/>
    <property type="molecule type" value="Genomic_DNA"/>
</dbReference>
<evidence type="ECO:0000313" key="3">
    <source>
        <dbReference type="EMBL" id="KAK7689947.1"/>
    </source>
</evidence>
<reference evidence="3 4" key="1">
    <citation type="submission" date="2022-09" db="EMBL/GenBank/DDBJ databases">
        <authorList>
            <person name="Palmer J.M."/>
        </authorList>
    </citation>
    <scope>NUCLEOTIDE SEQUENCE [LARGE SCALE GENOMIC DNA]</scope>
    <source>
        <strain evidence="3 4">DSM 7382</strain>
    </source>
</reference>
<feature type="compositionally biased region" description="Polar residues" evidence="2">
    <location>
        <begin position="27"/>
        <end position="38"/>
    </location>
</feature>
<keyword evidence="1" id="KW-0175">Coiled coil</keyword>
<evidence type="ECO:0000256" key="2">
    <source>
        <dbReference type="SAM" id="MobiDB-lite"/>
    </source>
</evidence>
<feature type="compositionally biased region" description="Polar residues" evidence="2">
    <location>
        <begin position="8"/>
        <end position="20"/>
    </location>
</feature>
<gene>
    <name evidence="3" type="ORF">QCA50_006587</name>
</gene>
<feature type="coiled-coil region" evidence="1">
    <location>
        <begin position="45"/>
        <end position="72"/>
    </location>
</feature>
<dbReference type="Proteomes" id="UP001385951">
    <property type="component" value="Unassembled WGS sequence"/>
</dbReference>
<proteinExistence type="predicted"/>
<keyword evidence="4" id="KW-1185">Reference proteome</keyword>
<comment type="caution">
    <text evidence="3">The sequence shown here is derived from an EMBL/GenBank/DDBJ whole genome shotgun (WGS) entry which is preliminary data.</text>
</comment>